<dbReference type="RefSeq" id="WP_051523419.1">
    <property type="nucleotide sequence ID" value="NZ_AZGD01000030.1"/>
</dbReference>
<dbReference type="InterPro" id="IPR029058">
    <property type="entry name" value="AB_hydrolase_fold"/>
</dbReference>
<comment type="caution">
    <text evidence="1">The sequence shown here is derived from an EMBL/GenBank/DDBJ whole genome shotgun (WGS) entry which is preliminary data.</text>
</comment>
<evidence type="ECO:0000313" key="2">
    <source>
        <dbReference type="Proteomes" id="UP000051054"/>
    </source>
</evidence>
<dbReference type="EMBL" id="AZGD01000030">
    <property type="protein sequence ID" value="KRM19832.1"/>
    <property type="molecule type" value="Genomic_DNA"/>
</dbReference>
<gene>
    <name evidence="1" type="ORF">FC40_GL001303</name>
</gene>
<dbReference type="Proteomes" id="UP000051054">
    <property type="component" value="Unassembled WGS sequence"/>
</dbReference>
<dbReference type="GO" id="GO:0016787">
    <property type="term" value="F:hydrolase activity"/>
    <property type="evidence" value="ECO:0007669"/>
    <property type="project" value="UniProtKB-KW"/>
</dbReference>
<dbReference type="eggNOG" id="COG4814">
    <property type="taxonomic scope" value="Bacteria"/>
</dbReference>
<accession>A0A0R1WPH9</accession>
<dbReference type="PATRIC" id="fig|1423755.3.peg.1380"/>
<evidence type="ECO:0000313" key="1">
    <source>
        <dbReference type="EMBL" id="KRM19832.1"/>
    </source>
</evidence>
<protein>
    <submittedName>
        <fullName evidence="1">Cell surface hydrolase</fullName>
    </submittedName>
</protein>
<dbReference type="Gene3D" id="3.40.50.1820">
    <property type="entry name" value="alpha/beta hydrolase"/>
    <property type="match status" value="1"/>
</dbReference>
<dbReference type="AlphaFoldDB" id="A0A0R1WPH9"/>
<organism evidence="1 2">
    <name type="scientific">Ligilactobacillus hayakitensis DSM 18933 = JCM 14209</name>
    <dbReference type="NCBI Taxonomy" id="1423755"/>
    <lineage>
        <taxon>Bacteria</taxon>
        <taxon>Bacillati</taxon>
        <taxon>Bacillota</taxon>
        <taxon>Bacilli</taxon>
        <taxon>Lactobacillales</taxon>
        <taxon>Lactobacillaceae</taxon>
        <taxon>Ligilactobacillus</taxon>
    </lineage>
</organism>
<keyword evidence="2" id="KW-1185">Reference proteome</keyword>
<dbReference type="OrthoDB" id="503948at2"/>
<dbReference type="InterPro" id="IPR010315">
    <property type="entry name" value="DUF915_hydro-like"/>
</dbReference>
<dbReference type="Pfam" id="PF06028">
    <property type="entry name" value="DUF915"/>
    <property type="match status" value="1"/>
</dbReference>
<name>A0A0R1WPH9_9LACO</name>
<reference evidence="1 2" key="1">
    <citation type="journal article" date="2015" name="Genome Announc.">
        <title>Expanding the biotechnology potential of lactobacilli through comparative genomics of 213 strains and associated genera.</title>
        <authorList>
            <person name="Sun Z."/>
            <person name="Harris H.M."/>
            <person name="McCann A."/>
            <person name="Guo C."/>
            <person name="Argimon S."/>
            <person name="Zhang W."/>
            <person name="Yang X."/>
            <person name="Jeffery I.B."/>
            <person name="Cooney J.C."/>
            <person name="Kagawa T.F."/>
            <person name="Liu W."/>
            <person name="Song Y."/>
            <person name="Salvetti E."/>
            <person name="Wrobel A."/>
            <person name="Rasinkangas P."/>
            <person name="Parkhill J."/>
            <person name="Rea M.C."/>
            <person name="O'Sullivan O."/>
            <person name="Ritari J."/>
            <person name="Douillard F.P."/>
            <person name="Paul Ross R."/>
            <person name="Yang R."/>
            <person name="Briner A.E."/>
            <person name="Felis G.E."/>
            <person name="de Vos W.M."/>
            <person name="Barrangou R."/>
            <person name="Klaenhammer T.R."/>
            <person name="Caufield P.W."/>
            <person name="Cui Y."/>
            <person name="Zhang H."/>
            <person name="O'Toole P.W."/>
        </authorList>
    </citation>
    <scope>NUCLEOTIDE SEQUENCE [LARGE SCALE GENOMIC DNA]</scope>
    <source>
        <strain evidence="1 2">DSM 18933</strain>
    </source>
</reference>
<dbReference type="SUPFAM" id="SSF53474">
    <property type="entry name" value="alpha/beta-Hydrolases"/>
    <property type="match status" value="1"/>
</dbReference>
<dbReference type="STRING" id="1423755.FC40_GL001303"/>
<sequence length="279" mass="31351">MAIKKLSILLGMLVIGGIILAYNSVQNKVNTTTYHHAQRATVFFHGYGSSSNAERHMAQAAKRAGVTKTIIEADVSENGKVTFHGTIKKDDINPIILVNYRNNRDGNEAKLTRYSKNVMLSLEKRYGITEVNLVGHSMGNMSIMYYIIHEADNLRLPQVVKVVDIAGHFNGIKGMNEPANVQLNKDGTPTKKSATYQSLERIRQVKNLDKIQFLNLYGDIDNQSDGRVSNTSSQSLRSLVSEKAKSYREVKFTGKKAQHSQLHENSQVDRVLIEFLWKK</sequence>
<proteinExistence type="predicted"/>
<keyword evidence="1" id="KW-0378">Hydrolase</keyword>